<keyword evidence="12" id="KW-1003">Cell membrane</keyword>
<dbReference type="GO" id="GO:0008360">
    <property type="term" value="P:regulation of cell shape"/>
    <property type="evidence" value="ECO:0007669"/>
    <property type="project" value="UniProtKB-KW"/>
</dbReference>
<dbReference type="GO" id="GO:0009252">
    <property type="term" value="P:peptidoglycan biosynthetic process"/>
    <property type="evidence" value="ECO:0007669"/>
    <property type="project" value="UniProtKB-UniRule"/>
</dbReference>
<keyword evidence="10 12" id="KW-0131">Cell cycle</keyword>
<dbReference type="EC" id="2.7.8.13" evidence="12 13"/>
<dbReference type="UniPathway" id="UPA00219"/>
<evidence type="ECO:0000256" key="10">
    <source>
        <dbReference type="ARBA" id="ARBA00023306"/>
    </source>
</evidence>
<feature type="transmembrane region" description="Helical" evidence="12">
    <location>
        <begin position="65"/>
        <end position="82"/>
    </location>
</feature>
<keyword evidence="8 12" id="KW-1133">Transmembrane helix</keyword>
<dbReference type="GO" id="GO:0051301">
    <property type="term" value="P:cell division"/>
    <property type="evidence" value="ECO:0007669"/>
    <property type="project" value="UniProtKB-KW"/>
</dbReference>
<evidence type="ECO:0000256" key="5">
    <source>
        <dbReference type="ARBA" id="ARBA00022692"/>
    </source>
</evidence>
<dbReference type="OrthoDB" id="9805475at2"/>
<feature type="transmembrane region" description="Helical" evidence="12">
    <location>
        <begin position="197"/>
        <end position="219"/>
    </location>
</feature>
<evidence type="ECO:0000313" key="16">
    <source>
        <dbReference type="Proteomes" id="UP000321934"/>
    </source>
</evidence>
<dbReference type="GO" id="GO:0008963">
    <property type="term" value="F:phospho-N-acetylmuramoyl-pentapeptide-transferase activity"/>
    <property type="evidence" value="ECO:0007669"/>
    <property type="project" value="UniProtKB-UniRule"/>
</dbReference>
<dbReference type="HAMAP" id="MF_00038">
    <property type="entry name" value="MraY"/>
    <property type="match status" value="1"/>
</dbReference>
<evidence type="ECO:0000256" key="13">
    <source>
        <dbReference type="NCBIfam" id="TIGR00445"/>
    </source>
</evidence>
<evidence type="ECO:0000256" key="7">
    <source>
        <dbReference type="ARBA" id="ARBA00022984"/>
    </source>
</evidence>
<dbReference type="InterPro" id="IPR018480">
    <property type="entry name" value="PNAcMuramoyl-5peptid_Trfase_CS"/>
</dbReference>
<dbReference type="RefSeq" id="WP_146820927.1">
    <property type="nucleotide sequence ID" value="NZ_CP029077.1"/>
</dbReference>
<dbReference type="Pfam" id="PF10555">
    <property type="entry name" value="MraY_sig1"/>
    <property type="match status" value="1"/>
</dbReference>
<keyword evidence="7 12" id="KW-0573">Peptidoglycan synthesis</keyword>
<dbReference type="CDD" id="cd06852">
    <property type="entry name" value="GT_MraY"/>
    <property type="match status" value="1"/>
</dbReference>
<comment type="pathway">
    <text evidence="12">Cell wall biogenesis; peptidoglycan biosynthesis.</text>
</comment>
<keyword evidence="6 12" id="KW-0133">Cell shape</keyword>
<dbReference type="NCBIfam" id="TIGR00445">
    <property type="entry name" value="mraY"/>
    <property type="match status" value="1"/>
</dbReference>
<evidence type="ECO:0000256" key="1">
    <source>
        <dbReference type="ARBA" id="ARBA00004141"/>
    </source>
</evidence>
<evidence type="ECO:0000256" key="14">
    <source>
        <dbReference type="PIRSR" id="PIRSR600715-1"/>
    </source>
</evidence>
<feature type="transmembrane region" description="Helical" evidence="12">
    <location>
        <begin position="331"/>
        <end position="350"/>
    </location>
</feature>
<feature type="transmembrane region" description="Helical" evidence="12">
    <location>
        <begin position="161"/>
        <end position="185"/>
    </location>
</feature>
<comment type="subcellular location">
    <subcellularLocation>
        <location evidence="12">Cell membrane</location>
        <topology evidence="12">Multi-pass membrane protein</topology>
    </subcellularLocation>
    <subcellularLocation>
        <location evidence="1">Membrane</location>
        <topology evidence="1">Multi-pass membrane protein</topology>
    </subcellularLocation>
</comment>
<keyword evidence="4 12" id="KW-0808">Transferase</keyword>
<proteinExistence type="inferred from homology"/>
<organism evidence="15 16">
    <name type="scientific">Candidatus Deianiraea vastatrix</name>
    <dbReference type="NCBI Taxonomy" id="2163644"/>
    <lineage>
        <taxon>Bacteria</taxon>
        <taxon>Pseudomonadati</taxon>
        <taxon>Pseudomonadota</taxon>
        <taxon>Alphaproteobacteria</taxon>
        <taxon>Rickettsiales</taxon>
        <taxon>Candidatus Deianiraeaceae</taxon>
        <taxon>Candidatus Deianiraea</taxon>
    </lineage>
</organism>
<dbReference type="PROSITE" id="PS01348">
    <property type="entry name" value="MRAY_2"/>
    <property type="match status" value="1"/>
</dbReference>
<dbReference type="GO" id="GO:0046872">
    <property type="term" value="F:metal ion binding"/>
    <property type="evidence" value="ECO:0007669"/>
    <property type="project" value="UniProtKB-KW"/>
</dbReference>
<keyword evidence="12 14" id="KW-0479">Metal-binding</keyword>
<evidence type="ECO:0000256" key="11">
    <source>
        <dbReference type="ARBA" id="ARBA00023316"/>
    </source>
</evidence>
<dbReference type="PROSITE" id="PS01347">
    <property type="entry name" value="MRAY_1"/>
    <property type="match status" value="1"/>
</dbReference>
<accession>A0A5B8XEG6</accession>
<dbReference type="InterPro" id="IPR000715">
    <property type="entry name" value="Glycosyl_transferase_4"/>
</dbReference>
<comment type="similarity">
    <text evidence="2 12">Belongs to the glycosyltransferase 4 family. MraY subfamily.</text>
</comment>
<dbReference type="Proteomes" id="UP000321934">
    <property type="component" value="Chromosome"/>
</dbReference>
<evidence type="ECO:0000256" key="6">
    <source>
        <dbReference type="ARBA" id="ARBA00022960"/>
    </source>
</evidence>
<evidence type="ECO:0000256" key="2">
    <source>
        <dbReference type="ARBA" id="ARBA00005583"/>
    </source>
</evidence>
<dbReference type="GO" id="GO:0071555">
    <property type="term" value="P:cell wall organization"/>
    <property type="evidence" value="ECO:0007669"/>
    <property type="project" value="UniProtKB-KW"/>
</dbReference>
<feature type="binding site" evidence="14">
    <location>
        <position position="184"/>
    </location>
    <ligand>
        <name>Mg(2+)</name>
        <dbReference type="ChEBI" id="CHEBI:18420"/>
    </ligand>
</feature>
<comment type="cofactor">
    <cofactor evidence="12 14">
        <name>Mg(2+)</name>
        <dbReference type="ChEBI" id="CHEBI:18420"/>
    </cofactor>
</comment>
<comment type="catalytic activity">
    <reaction evidence="12">
        <text>UDP-N-acetyl-alpha-D-muramoyl-L-alanyl-gamma-D-glutamyl-meso-2,6-diaminopimeloyl-D-alanyl-D-alanine + di-trans,octa-cis-undecaprenyl phosphate = di-trans,octa-cis-undecaprenyl diphospho-N-acetyl-alpha-D-muramoyl-L-alanyl-D-glutamyl-meso-2,6-diaminopimeloyl-D-alanyl-D-alanine + UMP</text>
        <dbReference type="Rhea" id="RHEA:28386"/>
        <dbReference type="ChEBI" id="CHEBI:57865"/>
        <dbReference type="ChEBI" id="CHEBI:60392"/>
        <dbReference type="ChEBI" id="CHEBI:61386"/>
        <dbReference type="ChEBI" id="CHEBI:61387"/>
        <dbReference type="EC" id="2.7.8.13"/>
    </reaction>
</comment>
<dbReference type="GO" id="GO:0051992">
    <property type="term" value="F:UDP-N-acetylmuramoyl-L-alanyl-D-glutamyl-meso-2,6-diaminopimelyl-D-alanyl-D-alanine:undecaprenyl-phosphate transferase activity"/>
    <property type="evidence" value="ECO:0007669"/>
    <property type="project" value="RHEA"/>
</dbReference>
<sequence>MSSYISFFFAKYITLRCGLAILTSFLAMVMIMPRGIRFLKGLQKDGQPIRNDGPETHAAKKGTPTMGGVFMVFSILLSSLIWCDLSEYKVWIVLLTMVIFCIIGFFDDFQKLTKKSTAGIRGKWKFIFEIVISCGIIYLAHCINPEQIDTKLYFPVLKNLVLTLGVVYFIFGALVITGASNAVNLTDGLDGLVSMPIFLCSLTLGIVAYFCGDLIYSGYLHIPHISGAGEISVFCAAMMGACLGFLWFNSKPADIFMGDTGSLPLGASLGIISVLIKQEILLFFAGMLFVIEALSVILQVGSYKLRNKKRIFLMAPLHHHYEKKGLSETKVVIRFWILAFLFNILALGMIKIR</sequence>
<name>A0A5B8XEG6_9RICK</name>
<evidence type="ECO:0000256" key="3">
    <source>
        <dbReference type="ARBA" id="ARBA00022618"/>
    </source>
</evidence>
<feature type="transmembrane region" description="Helical" evidence="12">
    <location>
        <begin position="126"/>
        <end position="141"/>
    </location>
</feature>
<dbReference type="PANTHER" id="PTHR22926:SF5">
    <property type="entry name" value="PHOSPHO-N-ACETYLMURAMOYL-PENTAPEPTIDE-TRANSFERASE HOMOLOG"/>
    <property type="match status" value="1"/>
</dbReference>
<keyword evidence="3 12" id="KW-0132">Cell division</keyword>
<keyword evidence="9 12" id="KW-0472">Membrane</keyword>
<feature type="transmembrane region" description="Helical" evidence="12">
    <location>
        <begin position="12"/>
        <end position="32"/>
    </location>
</feature>
<feature type="transmembrane region" description="Helical" evidence="12">
    <location>
        <begin position="282"/>
        <end position="301"/>
    </location>
</feature>
<keyword evidence="11 12" id="KW-0961">Cell wall biogenesis/degradation</keyword>
<gene>
    <name evidence="12" type="primary">mraY</name>
    <name evidence="15" type="ORF">Deia_00876</name>
</gene>
<keyword evidence="12 14" id="KW-0460">Magnesium</keyword>
<evidence type="ECO:0000256" key="4">
    <source>
        <dbReference type="ARBA" id="ARBA00022679"/>
    </source>
</evidence>
<evidence type="ECO:0000256" key="8">
    <source>
        <dbReference type="ARBA" id="ARBA00022989"/>
    </source>
</evidence>
<dbReference type="Pfam" id="PF00953">
    <property type="entry name" value="Glycos_transf_4"/>
    <property type="match status" value="1"/>
</dbReference>
<feature type="transmembrane region" description="Helical" evidence="12">
    <location>
        <begin position="231"/>
        <end position="248"/>
    </location>
</feature>
<evidence type="ECO:0000256" key="12">
    <source>
        <dbReference type="HAMAP-Rule" id="MF_00038"/>
    </source>
</evidence>
<feature type="binding site" evidence="14">
    <location>
        <position position="259"/>
    </location>
    <ligand>
        <name>Mg(2+)</name>
        <dbReference type="ChEBI" id="CHEBI:18420"/>
    </ligand>
</feature>
<dbReference type="AlphaFoldDB" id="A0A5B8XEG6"/>
<protein>
    <recommendedName>
        <fullName evidence="12 13">Phospho-N-acetylmuramoyl-pentapeptide-transferase</fullName>
        <ecNumber evidence="12 13">2.7.8.13</ecNumber>
    </recommendedName>
    <alternativeName>
        <fullName evidence="12">UDP-MurNAc-pentapeptide phosphotransferase</fullName>
    </alternativeName>
</protein>
<keyword evidence="5 12" id="KW-0812">Transmembrane</keyword>
<comment type="function">
    <text evidence="12">Catalyzes the initial step of the lipid cycle reactions in the biosynthesis of the cell wall peptidoglycan: transfers peptidoglycan precursor phospho-MurNAc-pentapeptide from UDP-MurNAc-pentapeptide onto the lipid carrier undecaprenyl phosphate, yielding undecaprenyl-pyrophosphoryl-MurNAc-pentapeptide, known as lipid I.</text>
</comment>
<dbReference type="InterPro" id="IPR003524">
    <property type="entry name" value="PNAcMuramoyl-5peptid_Trfase"/>
</dbReference>
<dbReference type="PANTHER" id="PTHR22926">
    <property type="entry name" value="PHOSPHO-N-ACETYLMURAMOYL-PENTAPEPTIDE-TRANSFERASE"/>
    <property type="match status" value="1"/>
</dbReference>
<dbReference type="GO" id="GO:0005886">
    <property type="term" value="C:plasma membrane"/>
    <property type="evidence" value="ECO:0007669"/>
    <property type="project" value="UniProtKB-SubCell"/>
</dbReference>
<evidence type="ECO:0000256" key="9">
    <source>
        <dbReference type="ARBA" id="ARBA00023136"/>
    </source>
</evidence>
<feature type="transmembrane region" description="Helical" evidence="12">
    <location>
        <begin position="88"/>
        <end position="106"/>
    </location>
</feature>
<keyword evidence="16" id="KW-1185">Reference proteome</keyword>
<reference evidence="15 16" key="1">
    <citation type="journal article" date="2019" name="ISME J.">
        <title>Deianiraea, an extracellular bacterium associated with the ciliate Paramecium, suggests an alternative scenario for the evolution of Rickettsiales.</title>
        <authorList>
            <person name="Castelli M."/>
            <person name="Sabaneyeva E."/>
            <person name="Lanzoni O."/>
            <person name="Lebedeva N."/>
            <person name="Floriano A.M."/>
            <person name="Gaiarsa S."/>
            <person name="Benken K."/>
            <person name="Modeo L."/>
            <person name="Bandi C."/>
            <person name="Potekhin A."/>
            <person name="Sassera D."/>
            <person name="Petroni G."/>
        </authorList>
    </citation>
    <scope>NUCLEOTIDE SEQUENCE [LARGE SCALE GENOMIC DNA]</scope>
    <source>
        <strain evidence="15">CyL4-1</strain>
    </source>
</reference>
<evidence type="ECO:0000313" key="15">
    <source>
        <dbReference type="EMBL" id="QED23663.1"/>
    </source>
</evidence>
<dbReference type="EMBL" id="CP029077">
    <property type="protein sequence ID" value="QED23663.1"/>
    <property type="molecule type" value="Genomic_DNA"/>
</dbReference>